<accession>A0ACA9MIF0</accession>
<reference evidence="1" key="1">
    <citation type="submission" date="2021-06" db="EMBL/GenBank/DDBJ databases">
        <authorList>
            <person name="Kallberg Y."/>
            <person name="Tangrot J."/>
            <person name="Rosling A."/>
        </authorList>
    </citation>
    <scope>NUCLEOTIDE SEQUENCE</scope>
    <source>
        <strain evidence="1">AU212A</strain>
    </source>
</reference>
<comment type="caution">
    <text evidence="1">The sequence shown here is derived from an EMBL/GenBank/DDBJ whole genome shotgun (WGS) entry which is preliminary data.</text>
</comment>
<dbReference type="EMBL" id="CAJVPM010012036">
    <property type="protein sequence ID" value="CAG8585624.1"/>
    <property type="molecule type" value="Genomic_DNA"/>
</dbReference>
<proteinExistence type="predicted"/>
<gene>
    <name evidence="1" type="ORF">SCALOS_LOCUS6378</name>
</gene>
<protein>
    <submittedName>
        <fullName evidence="1">7376_t:CDS:1</fullName>
    </submittedName>
</protein>
<feature type="non-terminal residue" evidence="1">
    <location>
        <position position="1"/>
    </location>
</feature>
<dbReference type="Proteomes" id="UP000789860">
    <property type="component" value="Unassembled WGS sequence"/>
</dbReference>
<evidence type="ECO:0000313" key="1">
    <source>
        <dbReference type="EMBL" id="CAG8585624.1"/>
    </source>
</evidence>
<organism evidence="1 2">
    <name type="scientific">Scutellospora calospora</name>
    <dbReference type="NCBI Taxonomy" id="85575"/>
    <lineage>
        <taxon>Eukaryota</taxon>
        <taxon>Fungi</taxon>
        <taxon>Fungi incertae sedis</taxon>
        <taxon>Mucoromycota</taxon>
        <taxon>Glomeromycotina</taxon>
        <taxon>Glomeromycetes</taxon>
        <taxon>Diversisporales</taxon>
        <taxon>Gigasporaceae</taxon>
        <taxon>Scutellospora</taxon>
    </lineage>
</organism>
<sequence length="92" mass="10840">ILLKINPKYFSKNGFIYLTERSRDREFTVKKHSFYIYCTVCDTLVFICKNTIEYANHYLNEYIAKTAKRRLTYSNPVQKKGGRSVSLLSSNK</sequence>
<evidence type="ECO:0000313" key="2">
    <source>
        <dbReference type="Proteomes" id="UP000789860"/>
    </source>
</evidence>
<keyword evidence="2" id="KW-1185">Reference proteome</keyword>
<name>A0ACA9MIF0_9GLOM</name>
<feature type="non-terminal residue" evidence="1">
    <location>
        <position position="92"/>
    </location>
</feature>